<dbReference type="InterPro" id="IPR021130">
    <property type="entry name" value="PRib-ATP_PPHydrolase-like"/>
</dbReference>
<dbReference type="InterPro" id="IPR023292">
    <property type="entry name" value="NTP_PyroPHydrolase-like_dom_sf"/>
</dbReference>
<dbReference type="Gene3D" id="1.10.3420.10">
    <property type="entry name" value="putative ntp pyrophosphohydrolase like domain"/>
    <property type="match status" value="2"/>
</dbReference>
<evidence type="ECO:0000313" key="2">
    <source>
        <dbReference type="Proteomes" id="UP001164748"/>
    </source>
</evidence>
<dbReference type="EMBL" id="CP114589">
    <property type="protein sequence ID" value="WBA10470.1"/>
    <property type="molecule type" value="Genomic_DNA"/>
</dbReference>
<organism evidence="1 2">
    <name type="scientific">Salinivibrio kushneri</name>
    <dbReference type="NCBI Taxonomy" id="1908198"/>
    <lineage>
        <taxon>Bacteria</taxon>
        <taxon>Pseudomonadati</taxon>
        <taxon>Pseudomonadota</taxon>
        <taxon>Gammaproteobacteria</taxon>
        <taxon>Vibrionales</taxon>
        <taxon>Vibrionaceae</taxon>
        <taxon>Salinivibrio</taxon>
    </lineage>
</organism>
<accession>A0AA47LT08</accession>
<evidence type="ECO:0000313" key="1">
    <source>
        <dbReference type="EMBL" id="WBA10470.1"/>
    </source>
</evidence>
<gene>
    <name evidence="1" type="ORF">N8M53_14050</name>
</gene>
<dbReference type="CDD" id="cd11530">
    <property type="entry name" value="NTP-PPase_DR2231_like"/>
    <property type="match status" value="1"/>
</dbReference>
<dbReference type="AlphaFoldDB" id="A0AA47LT08"/>
<keyword evidence="1" id="KW-0614">Plasmid</keyword>
<dbReference type="RefSeq" id="WP_269580478.1">
    <property type="nucleotide sequence ID" value="NZ_CP114589.1"/>
</dbReference>
<dbReference type="Pfam" id="PF01503">
    <property type="entry name" value="PRA-PH"/>
    <property type="match status" value="1"/>
</dbReference>
<proteinExistence type="predicted"/>
<reference evidence="1" key="1">
    <citation type="submission" date="2022-09" db="EMBL/GenBank/DDBJ databases">
        <authorList>
            <person name="Li Z.-J."/>
        </authorList>
    </citation>
    <scope>NUCLEOTIDE SEQUENCE</scope>
    <source>
        <strain evidence="1">TGB11</strain>
        <plasmid evidence="1">unnamed</plasmid>
    </source>
</reference>
<dbReference type="Proteomes" id="UP001164748">
    <property type="component" value="Plasmid unnamed"/>
</dbReference>
<sequence length="195" mass="21762">MKFAVLDQAIYDHLYRDIEAFRTTFDLPCNDPDSLDDKADDLHTALAVEEMTELAEADSLVEQVDAIVDSVYVLMGRAVQMGSRGYREQVEVSYMIDILLQIATRLGVDFVTCWDEVHSSNMSKVCRNQQEFADTQAFYAQKGIEVVASPKEDGIIAKCAADVSVDGKLIREGKVMKSVYYRPADLAKCVMAELA</sequence>
<dbReference type="InterPro" id="IPR033653">
    <property type="entry name" value="NTP-PPase_DR2231-like"/>
</dbReference>
<geneLocation type="plasmid" evidence="1 2">
    <name>unnamed</name>
</geneLocation>
<protein>
    <submittedName>
        <fullName evidence="1">Nucleoside triphosphate pyrophosphohydrolase family protein</fullName>
    </submittedName>
</protein>
<name>A0AA47LT08_9GAMM</name>